<evidence type="ECO:0000256" key="6">
    <source>
        <dbReference type="SAM" id="SignalP"/>
    </source>
</evidence>
<name>A0A1Q5Q0Z2_9ACTO</name>
<dbReference type="PANTHER" id="PTHR43649:SF33">
    <property type="entry name" value="POLYGALACTURONAN_RHAMNOGALACTURONAN-BINDING PROTEIN YTCQ"/>
    <property type="match status" value="1"/>
</dbReference>
<dbReference type="PANTHER" id="PTHR43649">
    <property type="entry name" value="ARABINOSE-BINDING PROTEIN-RELATED"/>
    <property type="match status" value="1"/>
</dbReference>
<dbReference type="PROSITE" id="PS51257">
    <property type="entry name" value="PROKAR_LIPOPROTEIN"/>
    <property type="match status" value="1"/>
</dbReference>
<feature type="chain" id="PRO_5039473099" description="Multiple sugar transport system substrate-binding protein" evidence="6">
    <location>
        <begin position="25"/>
        <end position="451"/>
    </location>
</feature>
<evidence type="ECO:0008006" key="9">
    <source>
        <dbReference type="Google" id="ProtNLM"/>
    </source>
</evidence>
<dbReference type="InterPro" id="IPR006059">
    <property type="entry name" value="SBP"/>
</dbReference>
<accession>A0A1Q5Q0Z2</accession>
<keyword evidence="1" id="KW-1003">Cell membrane</keyword>
<dbReference type="Gene3D" id="3.40.190.10">
    <property type="entry name" value="Periplasmic binding protein-like II"/>
    <property type="match status" value="3"/>
</dbReference>
<dbReference type="Proteomes" id="UP000185628">
    <property type="component" value="Unassembled WGS sequence"/>
</dbReference>
<proteinExistence type="predicted"/>
<keyword evidence="8" id="KW-1185">Reference proteome</keyword>
<dbReference type="AlphaFoldDB" id="A0A1Q5Q0Z2"/>
<dbReference type="OrthoDB" id="2515046at2"/>
<evidence type="ECO:0000313" key="8">
    <source>
        <dbReference type="Proteomes" id="UP000185628"/>
    </source>
</evidence>
<dbReference type="SUPFAM" id="SSF53850">
    <property type="entry name" value="Periplasmic binding protein-like II"/>
    <property type="match status" value="1"/>
</dbReference>
<dbReference type="RefSeq" id="WP_073717167.1">
    <property type="nucleotide sequence ID" value="NZ_MQVR01000065.1"/>
</dbReference>
<dbReference type="Pfam" id="PF01547">
    <property type="entry name" value="SBP_bac_1"/>
    <property type="match status" value="1"/>
</dbReference>
<gene>
    <name evidence="7" type="ORF">BSZ39_09860</name>
</gene>
<dbReference type="STRING" id="208480.SAMN02910418_01197"/>
<keyword evidence="2 6" id="KW-0732">Signal</keyword>
<reference evidence="8" key="1">
    <citation type="submission" date="2016-12" db="EMBL/GenBank/DDBJ databases">
        <authorList>
            <person name="Meng X."/>
        </authorList>
    </citation>
    <scope>NUCLEOTIDE SEQUENCE [LARGE SCALE GENOMIC DNA]</scope>
    <source>
        <strain evidence="8">DSM 19116</strain>
    </source>
</reference>
<evidence type="ECO:0000256" key="3">
    <source>
        <dbReference type="ARBA" id="ARBA00023136"/>
    </source>
</evidence>
<feature type="signal peptide" evidence="6">
    <location>
        <begin position="1"/>
        <end position="24"/>
    </location>
</feature>
<evidence type="ECO:0000256" key="1">
    <source>
        <dbReference type="ARBA" id="ARBA00022475"/>
    </source>
</evidence>
<sequence>MSTKKIGRTPAMVGALAAASLILAGCGGGGKATDPTSGATTAPDAGDGKAVEIEYWHRLPDKDGMVKVQESVDRWNKENPNIKVKAVKFEGKPQESYAKIQQAVKAGTAPCLAQVGYGEIASEYVAGDLMDVSEHTKEFEKNYSAGAMGMMKLGDVTVGLPQDTGPLVYVYDKAAFDELGITAPTNWDEFKAAAEKAKAAGKYIGTWQADETQYRMSGMAAAAGGTWFRAEGDSWKVDANGEASKKVAEIQQDLLDNDLILKIDRWSDDFTAKLLDGTIIGTVAAAWEPAFMLDDFDKDGKPAELKWQVAQLPEFNPGTPSTGSDGGSGIAVINGCKAPKEAVQFANWYNTQVDDLVSQGLVVATNQGAGKTPEAWSKHFGGQDVYAELLKANEAMNPNFPYAPTWPAVGTKMTEIGGNVKDGSAKVMDIFEAAQKESIDSLKAAGIAVSQ</sequence>
<keyword evidence="5" id="KW-0449">Lipoprotein</keyword>
<protein>
    <recommendedName>
        <fullName evidence="9">Multiple sugar transport system substrate-binding protein</fullName>
    </recommendedName>
</protein>
<evidence type="ECO:0000256" key="4">
    <source>
        <dbReference type="ARBA" id="ARBA00023139"/>
    </source>
</evidence>
<organism evidence="7 8">
    <name type="scientific">Bowdeniella nasicola</name>
    <dbReference type="NCBI Taxonomy" id="208480"/>
    <lineage>
        <taxon>Bacteria</taxon>
        <taxon>Bacillati</taxon>
        <taxon>Actinomycetota</taxon>
        <taxon>Actinomycetes</taxon>
        <taxon>Actinomycetales</taxon>
        <taxon>Actinomycetaceae</taxon>
        <taxon>Bowdeniella</taxon>
    </lineage>
</organism>
<dbReference type="InterPro" id="IPR050490">
    <property type="entry name" value="Bact_solute-bd_prot1"/>
</dbReference>
<keyword evidence="3" id="KW-0472">Membrane</keyword>
<evidence type="ECO:0000313" key="7">
    <source>
        <dbReference type="EMBL" id="OKL53379.1"/>
    </source>
</evidence>
<evidence type="ECO:0000256" key="5">
    <source>
        <dbReference type="ARBA" id="ARBA00023288"/>
    </source>
</evidence>
<comment type="caution">
    <text evidence="7">The sequence shown here is derived from an EMBL/GenBank/DDBJ whole genome shotgun (WGS) entry which is preliminary data.</text>
</comment>
<evidence type="ECO:0000256" key="2">
    <source>
        <dbReference type="ARBA" id="ARBA00022729"/>
    </source>
</evidence>
<keyword evidence="4" id="KW-0564">Palmitate</keyword>
<dbReference type="EMBL" id="MQVR01000065">
    <property type="protein sequence ID" value="OKL53379.1"/>
    <property type="molecule type" value="Genomic_DNA"/>
</dbReference>